<organism evidence="2 3">
    <name type="scientific">Nephila pilipes</name>
    <name type="common">Giant wood spider</name>
    <name type="synonym">Nephila maculata</name>
    <dbReference type="NCBI Taxonomy" id="299642"/>
    <lineage>
        <taxon>Eukaryota</taxon>
        <taxon>Metazoa</taxon>
        <taxon>Ecdysozoa</taxon>
        <taxon>Arthropoda</taxon>
        <taxon>Chelicerata</taxon>
        <taxon>Arachnida</taxon>
        <taxon>Araneae</taxon>
        <taxon>Araneomorphae</taxon>
        <taxon>Entelegynae</taxon>
        <taxon>Araneoidea</taxon>
        <taxon>Nephilidae</taxon>
        <taxon>Nephila</taxon>
    </lineage>
</organism>
<reference evidence="2" key="1">
    <citation type="submission" date="2020-08" db="EMBL/GenBank/DDBJ databases">
        <title>Multicomponent nature underlies the extraordinary mechanical properties of spider dragline silk.</title>
        <authorList>
            <person name="Kono N."/>
            <person name="Nakamura H."/>
            <person name="Mori M."/>
            <person name="Yoshida Y."/>
            <person name="Ohtoshi R."/>
            <person name="Malay A.D."/>
            <person name="Moran D.A.P."/>
            <person name="Tomita M."/>
            <person name="Numata K."/>
            <person name="Arakawa K."/>
        </authorList>
    </citation>
    <scope>NUCLEOTIDE SEQUENCE</scope>
</reference>
<dbReference type="AlphaFoldDB" id="A0A8X6P5U9"/>
<comment type="caution">
    <text evidence="2">The sequence shown here is derived from an EMBL/GenBank/DDBJ whole genome shotgun (WGS) entry which is preliminary data.</text>
</comment>
<proteinExistence type="predicted"/>
<evidence type="ECO:0000313" key="2">
    <source>
        <dbReference type="EMBL" id="GFT49894.1"/>
    </source>
</evidence>
<name>A0A8X6P5U9_NEPPI</name>
<keyword evidence="3" id="KW-1185">Reference proteome</keyword>
<protein>
    <submittedName>
        <fullName evidence="2">Uncharacterized protein</fullName>
    </submittedName>
</protein>
<sequence>MQSLIRYKYIYTAIPDKTRYFKFDSHNLAVTKTISPRHFNRSLRKTTATRFGKLTPTEPANLRRARIRFQNLQKSFIDSDHAERGRRKTDQSFPKIQRKRRVPGCIHYRHPSPPPLNRR</sequence>
<dbReference type="EMBL" id="BMAW01111821">
    <property type="protein sequence ID" value="GFT49894.1"/>
    <property type="molecule type" value="Genomic_DNA"/>
</dbReference>
<evidence type="ECO:0000313" key="3">
    <source>
        <dbReference type="Proteomes" id="UP000887013"/>
    </source>
</evidence>
<feature type="compositionally biased region" description="Basic residues" evidence="1">
    <location>
        <begin position="96"/>
        <end position="110"/>
    </location>
</feature>
<gene>
    <name evidence="2" type="ORF">NPIL_584941</name>
</gene>
<accession>A0A8X6P5U9</accession>
<feature type="region of interest" description="Disordered" evidence="1">
    <location>
        <begin position="77"/>
        <end position="119"/>
    </location>
</feature>
<evidence type="ECO:0000256" key="1">
    <source>
        <dbReference type="SAM" id="MobiDB-lite"/>
    </source>
</evidence>
<dbReference type="Proteomes" id="UP000887013">
    <property type="component" value="Unassembled WGS sequence"/>
</dbReference>